<gene>
    <name evidence="2" type="ORF">GTA08_BOTSDO10090</name>
</gene>
<feature type="compositionally biased region" description="Basic and acidic residues" evidence="1">
    <location>
        <begin position="1"/>
        <end position="10"/>
    </location>
</feature>
<feature type="region of interest" description="Disordered" evidence="1">
    <location>
        <begin position="1"/>
        <end position="232"/>
    </location>
</feature>
<dbReference type="OrthoDB" id="3438274at2759"/>
<accession>A0A8H4MXG3</accession>
<feature type="compositionally biased region" description="Polar residues" evidence="1">
    <location>
        <begin position="62"/>
        <end position="73"/>
    </location>
</feature>
<dbReference type="Proteomes" id="UP000572817">
    <property type="component" value="Unassembled WGS sequence"/>
</dbReference>
<evidence type="ECO:0000313" key="3">
    <source>
        <dbReference type="Proteomes" id="UP000572817"/>
    </source>
</evidence>
<dbReference type="CDD" id="cd00167">
    <property type="entry name" value="SANT"/>
    <property type="match status" value="1"/>
</dbReference>
<feature type="compositionally biased region" description="Low complexity" evidence="1">
    <location>
        <begin position="163"/>
        <end position="173"/>
    </location>
</feature>
<evidence type="ECO:0000256" key="1">
    <source>
        <dbReference type="SAM" id="MobiDB-lite"/>
    </source>
</evidence>
<dbReference type="InterPro" id="IPR001005">
    <property type="entry name" value="SANT/Myb"/>
</dbReference>
<sequence length="394" mass="44241">MVVKRNHDPMNEYESTRSPTGDDYSDDSSLRVSSQSGRTSVSVDSPAQNKSIDGQWIPVSAVKNTQVKASQDFSRVDRRAIGKMRPRASTKGQQTFHIRENAVDSEEMPPPSRPHASQQSRVTSTYSSPTDTEDDTEAPMKHMRHYPHSLGSLDAATSHGHLSPSSSQMQSESPEPDSPTNRHVMLDTHQTVAKRTRNARNDSSLFVTPAPTEQRATPRAAGAATTDPDDDPIHRRRLKAMRANPAAHPYVRKKGPANDPENREIKRLRQHERLHWDEIAGLLNQRRADAGKTPGFTTSAVYGRFARVAPRIAELDGEDEFDYKDYLHYKHDKNKAPKKKGPKMPALSKADEELLVDSYEEVERERWVNVANRFKLKAGVKLSPEQVAKKWSAL</sequence>
<feature type="compositionally biased region" description="Polar residues" evidence="1">
    <location>
        <begin position="37"/>
        <end position="52"/>
    </location>
</feature>
<evidence type="ECO:0008006" key="4">
    <source>
        <dbReference type="Google" id="ProtNLM"/>
    </source>
</evidence>
<evidence type="ECO:0000313" key="2">
    <source>
        <dbReference type="EMBL" id="KAF4302589.1"/>
    </source>
</evidence>
<dbReference type="AlphaFoldDB" id="A0A8H4MXG3"/>
<feature type="compositionally biased region" description="Polar residues" evidence="1">
    <location>
        <begin position="115"/>
        <end position="130"/>
    </location>
</feature>
<name>A0A8H4MXG3_9PEZI</name>
<feature type="compositionally biased region" description="Low complexity" evidence="1">
    <location>
        <begin position="215"/>
        <end position="226"/>
    </location>
</feature>
<proteinExistence type="predicted"/>
<organism evidence="2 3">
    <name type="scientific">Botryosphaeria dothidea</name>
    <dbReference type="NCBI Taxonomy" id="55169"/>
    <lineage>
        <taxon>Eukaryota</taxon>
        <taxon>Fungi</taxon>
        <taxon>Dikarya</taxon>
        <taxon>Ascomycota</taxon>
        <taxon>Pezizomycotina</taxon>
        <taxon>Dothideomycetes</taxon>
        <taxon>Dothideomycetes incertae sedis</taxon>
        <taxon>Botryosphaeriales</taxon>
        <taxon>Botryosphaeriaceae</taxon>
        <taxon>Botryosphaeria</taxon>
    </lineage>
</organism>
<keyword evidence="3" id="KW-1185">Reference proteome</keyword>
<dbReference type="EMBL" id="WWBZ02000073">
    <property type="protein sequence ID" value="KAF4302589.1"/>
    <property type="molecule type" value="Genomic_DNA"/>
</dbReference>
<comment type="caution">
    <text evidence="2">The sequence shown here is derived from an EMBL/GenBank/DDBJ whole genome shotgun (WGS) entry which is preliminary data.</text>
</comment>
<protein>
    <recommendedName>
        <fullName evidence="4">Myb-like domain-containing protein</fullName>
    </recommendedName>
</protein>
<reference evidence="2" key="1">
    <citation type="submission" date="2020-04" db="EMBL/GenBank/DDBJ databases">
        <title>Genome Assembly and Annotation of Botryosphaeria dothidea sdau 11-99, a Latent Pathogen of Apple Fruit Ring Rot in China.</title>
        <authorList>
            <person name="Yu C."/>
            <person name="Diao Y."/>
            <person name="Lu Q."/>
            <person name="Zhao J."/>
            <person name="Cui S."/>
            <person name="Peng C."/>
            <person name="He B."/>
            <person name="Liu H."/>
        </authorList>
    </citation>
    <scope>NUCLEOTIDE SEQUENCE [LARGE SCALE GENOMIC DNA]</scope>
    <source>
        <strain evidence="2">Sdau11-99</strain>
    </source>
</reference>